<dbReference type="AlphaFoldDB" id="A0A8H7PU05"/>
<comment type="caution">
    <text evidence="2">The sequence shown here is derived from an EMBL/GenBank/DDBJ whole genome shotgun (WGS) entry which is preliminary data.</text>
</comment>
<feature type="compositionally biased region" description="Basic and acidic residues" evidence="1">
    <location>
        <begin position="232"/>
        <end position="250"/>
    </location>
</feature>
<dbReference type="Pfam" id="PF10300">
    <property type="entry name" value="Iml2-TPR_39"/>
    <property type="match status" value="3"/>
</dbReference>
<feature type="region of interest" description="Disordered" evidence="1">
    <location>
        <begin position="365"/>
        <end position="393"/>
    </location>
</feature>
<dbReference type="GO" id="GO:0005741">
    <property type="term" value="C:mitochondrial outer membrane"/>
    <property type="evidence" value="ECO:0007669"/>
    <property type="project" value="TreeGrafter"/>
</dbReference>
<dbReference type="EMBL" id="JAEPRA010000010">
    <property type="protein sequence ID" value="KAG2179464.1"/>
    <property type="molecule type" value="Genomic_DNA"/>
</dbReference>
<dbReference type="Proteomes" id="UP000612746">
    <property type="component" value="Unassembled WGS sequence"/>
</dbReference>
<dbReference type="InterPro" id="IPR011990">
    <property type="entry name" value="TPR-like_helical_dom_sf"/>
</dbReference>
<feature type="region of interest" description="Disordered" evidence="1">
    <location>
        <begin position="212"/>
        <end position="253"/>
    </location>
</feature>
<dbReference type="PANTHER" id="PTHR31859:SF1">
    <property type="entry name" value="TETRATRICOPEPTIDE REPEAT PROTEIN 39C"/>
    <property type="match status" value="1"/>
</dbReference>
<dbReference type="OrthoDB" id="2154985at2759"/>
<feature type="compositionally biased region" description="Basic and acidic residues" evidence="1">
    <location>
        <begin position="185"/>
        <end position="195"/>
    </location>
</feature>
<evidence type="ECO:0000313" key="2">
    <source>
        <dbReference type="EMBL" id="KAG2179464.1"/>
    </source>
</evidence>
<protein>
    <submittedName>
        <fullName evidence="2">Uncharacterized protein</fullName>
    </submittedName>
</protein>
<dbReference type="InterPro" id="IPR019412">
    <property type="entry name" value="IML2/TPR_39"/>
</dbReference>
<reference evidence="2" key="1">
    <citation type="submission" date="2020-12" db="EMBL/GenBank/DDBJ databases">
        <title>Metabolic potential, ecology and presence of endohyphal bacteria is reflected in genomic diversity of Mucoromycotina.</title>
        <authorList>
            <person name="Muszewska A."/>
            <person name="Okrasinska A."/>
            <person name="Steczkiewicz K."/>
            <person name="Drgas O."/>
            <person name="Orlowska M."/>
            <person name="Perlinska-Lenart U."/>
            <person name="Aleksandrzak-Piekarczyk T."/>
            <person name="Szatraj K."/>
            <person name="Zielenkiewicz U."/>
            <person name="Pilsyk S."/>
            <person name="Malc E."/>
            <person name="Mieczkowski P."/>
            <person name="Kruszewska J.S."/>
            <person name="Biernat P."/>
            <person name="Pawlowska J."/>
        </authorList>
    </citation>
    <scope>NUCLEOTIDE SEQUENCE</scope>
    <source>
        <strain evidence="2">WA0000051536</strain>
    </source>
</reference>
<organism evidence="2 3">
    <name type="scientific">Umbelopsis vinacea</name>
    <dbReference type="NCBI Taxonomy" id="44442"/>
    <lineage>
        <taxon>Eukaryota</taxon>
        <taxon>Fungi</taxon>
        <taxon>Fungi incertae sedis</taxon>
        <taxon>Mucoromycota</taxon>
        <taxon>Mucoromycotina</taxon>
        <taxon>Umbelopsidomycetes</taxon>
        <taxon>Umbelopsidales</taxon>
        <taxon>Umbelopsidaceae</taxon>
        <taxon>Umbelopsis</taxon>
    </lineage>
</organism>
<dbReference type="Gene3D" id="1.25.40.10">
    <property type="entry name" value="Tetratricopeptide repeat domain"/>
    <property type="match status" value="1"/>
</dbReference>
<feature type="region of interest" description="Disordered" evidence="1">
    <location>
        <begin position="450"/>
        <end position="471"/>
    </location>
</feature>
<dbReference type="PANTHER" id="PTHR31859">
    <property type="entry name" value="TETRATRICOPEPTIDE REPEAT PROTEIN 39 FAMILY MEMBER"/>
    <property type="match status" value="1"/>
</dbReference>
<gene>
    <name evidence="2" type="ORF">INT44_006310</name>
</gene>
<sequence length="988" mass="110716">MTRSSVRSYSPPANSGYRKINNPLSTSSYCHAFTFLFFLCLTRRHFLAPLTFTIPIAMFKPISSITKLTTSTLKSCAMAAASTFNSLSIHASGGGDLPSQATIDFWVADTQRGLDAFFNDQFDTAQHIFTQYAAESPFHAVGYALMGYVEAMLGFETERITVALARLSEAQALAHSFAKRAKSGKEYSQHAKKTADNSSDIDVNNLDIGSDSSICFQPRSSTSSIDSDVSDQEMRRSSARSEKDRKERSASSKGAAATELDYELLEANCMLMSATIQFLRDNWIDYMKAAYKLRKAYRMYEHMFETITGITTEKYASKLRKSLKKQQNSQSKPKLRTHRINSVPISTVDVAGRSIHPRSISPSLTATLLSASPPPTPLPTEHHPSSTSLPDNSSFFSDLTDSYKLPSPGESPSFAAILANTQFEAPRDKKRHSHWVNRFPFDRLANDEVVSSMSSTQHPSNETTKSAKQRKRASLPLFGNECLNDFESDIIWPPGTTDLGGSNVSIATVDKALQSGVFFGVGLFALIFSLLPPKANKLLNTLGFHSSRPFALHLLHTSYSSSGLYSPLSALTLLAYYTNLSLFVHPQLLPYSLRFQDARAMLDKMKEKYPNGRIWMLVDGKLCKLEGFTRRGVETLRDARRKDSVVRVEDQSITAALSSSGKAGKVTGPSNDFPRSRMQQESMNGGMAQLQALAVYEMGWGQIWLGDYFQASETFFRLESMNNWSRAFYHYIATCCMFADEEYDKAAMEFLQIPDILRRQKQLGGRLLPNEIFAERKILGWKKKADLLEANRDGPTQGGTPQSLNGDALRQTVIVNPLWELIYLWNGIPHVNADVLMQMKTKLQTQIAKVSDTIRQQANDAQNPNLSQDGQSDAAILYLLYATVIRELGNLEESKEYLTKLIALDKHIHEDRWAIAYGMYEMAIVAAMEQNRTDEARKWVHKAENFFQGTSYHQAHAPSDLGSNNGDYDWENRLHVRCQLLLERLDEM</sequence>
<evidence type="ECO:0000256" key="1">
    <source>
        <dbReference type="SAM" id="MobiDB-lite"/>
    </source>
</evidence>
<accession>A0A8H7PU05</accession>
<evidence type="ECO:0000313" key="3">
    <source>
        <dbReference type="Proteomes" id="UP000612746"/>
    </source>
</evidence>
<dbReference type="GO" id="GO:0005634">
    <property type="term" value="C:nucleus"/>
    <property type="evidence" value="ECO:0007669"/>
    <property type="project" value="TreeGrafter"/>
</dbReference>
<name>A0A8H7PU05_9FUNG</name>
<proteinExistence type="predicted"/>
<dbReference type="GO" id="GO:0005829">
    <property type="term" value="C:cytosol"/>
    <property type="evidence" value="ECO:0007669"/>
    <property type="project" value="TreeGrafter"/>
</dbReference>
<keyword evidence="3" id="KW-1185">Reference proteome</keyword>
<feature type="compositionally biased region" description="Polar residues" evidence="1">
    <location>
        <begin position="450"/>
        <end position="466"/>
    </location>
</feature>
<feature type="region of interest" description="Disordered" evidence="1">
    <location>
        <begin position="185"/>
        <end position="204"/>
    </location>
</feature>